<evidence type="ECO:0000313" key="2">
    <source>
        <dbReference type="EMBL" id="OUP60577.1"/>
    </source>
</evidence>
<evidence type="ECO:0000313" key="3">
    <source>
        <dbReference type="Proteomes" id="UP000195447"/>
    </source>
</evidence>
<dbReference type="SUPFAM" id="SSF57783">
    <property type="entry name" value="Zinc beta-ribbon"/>
    <property type="match status" value="1"/>
</dbReference>
<proteinExistence type="predicted"/>
<dbReference type="EMBL" id="NFKM01000009">
    <property type="protein sequence ID" value="OUP60577.1"/>
    <property type="molecule type" value="Genomic_DNA"/>
</dbReference>
<dbReference type="Pfam" id="PF13154">
    <property type="entry name" value="DUF3991"/>
    <property type="match status" value="1"/>
</dbReference>
<accession>A0A1Y4LVE8</accession>
<organism evidence="2 3">
    <name type="scientific">Faecalitalea cylindroides</name>
    <dbReference type="NCBI Taxonomy" id="39483"/>
    <lineage>
        <taxon>Bacteria</taxon>
        <taxon>Bacillati</taxon>
        <taxon>Bacillota</taxon>
        <taxon>Erysipelotrichia</taxon>
        <taxon>Erysipelotrichales</taxon>
        <taxon>Erysipelotrichaceae</taxon>
        <taxon>Faecalitalea</taxon>
    </lineage>
</organism>
<dbReference type="RefSeq" id="WP_087158597.1">
    <property type="nucleotide sequence ID" value="NZ_NFKM01000009.1"/>
</dbReference>
<dbReference type="Pfam" id="PF13155">
    <property type="entry name" value="Toprim_2"/>
    <property type="match status" value="1"/>
</dbReference>
<dbReference type="AlphaFoldDB" id="A0A1Y4LVE8"/>
<protein>
    <recommendedName>
        <fullName evidence="1">DUF3991 domain-containing protein</fullName>
    </recommendedName>
</protein>
<gene>
    <name evidence="2" type="ORF">B5F14_05560</name>
</gene>
<dbReference type="Proteomes" id="UP000195447">
    <property type="component" value="Unassembled WGS sequence"/>
</dbReference>
<feature type="domain" description="DUF3991" evidence="1">
    <location>
        <begin position="121"/>
        <end position="192"/>
    </location>
</feature>
<evidence type="ECO:0000259" key="1">
    <source>
        <dbReference type="Pfam" id="PF13154"/>
    </source>
</evidence>
<sequence length="342" mass="40071">MPKRYISKKDLAKVKELDLLTYFKNYAPEELVRKGRNDYVTRTHGSLHMSNGLWCWWAQSKGGRTALSYFIDVEGMEFLDAALYLRNLIQTKEPIPVKQQTKSIYRFRLPQAYENNNTIEKYLTTERKIDKEIVKECIQSYLIYESNKDHSVVFIGRDENHFPKFACLRATDSPTKKDVPGSDKRYSFQIKNNNSRTLHVFESTIDLLSYLTLEKRKDSIFHRDNYLSIDGATLIGKSITNSTLPVALDHFLNKNDIRTIKLHLDNDRAGKDTTKIIYHHLHEQYEIQDCSPKKYKDINEQLVKTDVKNHQIRIQKGGQNEKIFGRNHRNITTTSHSYCRNT</sequence>
<dbReference type="InterPro" id="IPR025054">
    <property type="entry name" value="DUF3991"/>
</dbReference>
<comment type="caution">
    <text evidence="2">The sequence shown here is derived from an EMBL/GenBank/DDBJ whole genome shotgun (WGS) entry which is preliminary data.</text>
</comment>
<name>A0A1Y4LVE8_9FIRM</name>
<dbReference type="Gene3D" id="3.40.1360.10">
    <property type="match status" value="1"/>
</dbReference>
<reference evidence="3" key="1">
    <citation type="submission" date="2017-04" db="EMBL/GenBank/DDBJ databases">
        <title>Function of individual gut microbiota members based on whole genome sequencing of pure cultures obtained from chicken caecum.</title>
        <authorList>
            <person name="Medvecky M."/>
            <person name="Cejkova D."/>
            <person name="Polansky O."/>
            <person name="Karasova D."/>
            <person name="Kubasova T."/>
            <person name="Cizek A."/>
            <person name="Rychlik I."/>
        </authorList>
    </citation>
    <scope>NUCLEOTIDE SEQUENCE [LARGE SCALE GENOMIC DNA]</scope>
    <source>
        <strain evidence="3">An178</strain>
    </source>
</reference>
<keyword evidence="3" id="KW-1185">Reference proteome</keyword>